<dbReference type="RefSeq" id="WP_151422229.1">
    <property type="nucleotide sequence ID" value="NZ_CANKVH010000008.1"/>
</dbReference>
<dbReference type="AlphaFoldDB" id="A0A7J5B571"/>
<proteinExistence type="predicted"/>
<dbReference type="EMBL" id="WBJX01000001">
    <property type="protein sequence ID" value="KAB1639214.1"/>
    <property type="molecule type" value="Genomic_DNA"/>
</dbReference>
<keyword evidence="2" id="KW-1185">Reference proteome</keyword>
<dbReference type="PROSITE" id="PS51318">
    <property type="entry name" value="TAT"/>
    <property type="match status" value="1"/>
</dbReference>
<evidence type="ECO:0000313" key="2">
    <source>
        <dbReference type="Proteomes" id="UP000490386"/>
    </source>
</evidence>
<organism evidence="1 2">
    <name type="scientific">Pseudoclavibacter terrae</name>
    <dbReference type="NCBI Taxonomy" id="1530195"/>
    <lineage>
        <taxon>Bacteria</taxon>
        <taxon>Bacillati</taxon>
        <taxon>Actinomycetota</taxon>
        <taxon>Actinomycetes</taxon>
        <taxon>Micrococcales</taxon>
        <taxon>Microbacteriaceae</taxon>
        <taxon>Pseudoclavibacter</taxon>
    </lineage>
</organism>
<name>A0A7J5B571_9MICO</name>
<gene>
    <name evidence="1" type="ORF">F8O03_02405</name>
</gene>
<evidence type="ECO:0000313" key="1">
    <source>
        <dbReference type="EMBL" id="KAB1639214.1"/>
    </source>
</evidence>
<reference evidence="1 2" key="1">
    <citation type="submission" date="2019-09" db="EMBL/GenBank/DDBJ databases">
        <title>Phylogeny of genus Pseudoclavibacter and closely related genus.</title>
        <authorList>
            <person name="Li Y."/>
        </authorList>
    </citation>
    <scope>NUCLEOTIDE SEQUENCE [LARGE SCALE GENOMIC DNA]</scope>
    <source>
        <strain evidence="1 2">THG-MD12</strain>
    </source>
</reference>
<comment type="caution">
    <text evidence="1">The sequence shown here is derived from an EMBL/GenBank/DDBJ whole genome shotgun (WGS) entry which is preliminary data.</text>
</comment>
<dbReference type="OrthoDB" id="3783351at2"/>
<protein>
    <submittedName>
        <fullName evidence="1">Uncharacterized protein</fullName>
    </submittedName>
</protein>
<sequence>MSETPSSPVVPAASTAAGTSTRRSVLRAAAWTTPVIALATAAPAQAASRCVNKTNFNALTTGTKPTQIAFPGTGVTATLSYVGYGGFTGSSTNGAVQNGPQGGNPATQKWIKFENATASYGSGLDVKIVFSEPVNKLSFTLFDLDWADGNHRDAVIATTPPTSFTIAPALQGNGTLGNPWRKITVGEIPSTSLNGNVQLNYTGPITEVNFRYFQDLNVQGSNHNQLIGLSDLAFDKCL</sequence>
<dbReference type="InterPro" id="IPR006311">
    <property type="entry name" value="TAT_signal"/>
</dbReference>
<accession>A0A7J5B571</accession>
<dbReference type="Proteomes" id="UP000490386">
    <property type="component" value="Unassembled WGS sequence"/>
</dbReference>